<proteinExistence type="predicted"/>
<accession>A0A059DDV7</accession>
<dbReference type="Gene3D" id="1.20.58.1040">
    <property type="match status" value="1"/>
</dbReference>
<name>A0A059DDV7_EUCGR</name>
<evidence type="ECO:0000256" key="2">
    <source>
        <dbReference type="ARBA" id="ARBA00022622"/>
    </source>
</evidence>
<organism evidence="6">
    <name type="scientific">Eucalyptus grandis</name>
    <name type="common">Flooded gum</name>
    <dbReference type="NCBI Taxonomy" id="71139"/>
    <lineage>
        <taxon>Eukaryota</taxon>
        <taxon>Viridiplantae</taxon>
        <taxon>Streptophyta</taxon>
        <taxon>Embryophyta</taxon>
        <taxon>Tracheophyta</taxon>
        <taxon>Spermatophyta</taxon>
        <taxon>Magnoliopsida</taxon>
        <taxon>eudicotyledons</taxon>
        <taxon>Gunneridae</taxon>
        <taxon>Pentapetalae</taxon>
        <taxon>rosids</taxon>
        <taxon>malvids</taxon>
        <taxon>Myrtales</taxon>
        <taxon>Myrtaceae</taxon>
        <taxon>Myrtoideae</taxon>
        <taxon>Eucalypteae</taxon>
        <taxon>Eucalyptus</taxon>
    </lineage>
</organism>
<dbReference type="InterPro" id="IPR044788">
    <property type="entry name" value="X8_dom_prot"/>
</dbReference>
<evidence type="ECO:0000259" key="5">
    <source>
        <dbReference type="SMART" id="SM00768"/>
    </source>
</evidence>
<dbReference type="PANTHER" id="PTHR31044">
    <property type="entry name" value="BETA-1,3 GLUCANASE"/>
    <property type="match status" value="1"/>
</dbReference>
<keyword evidence="3 4" id="KW-0732">Signal</keyword>
<dbReference type="GO" id="GO:0005886">
    <property type="term" value="C:plasma membrane"/>
    <property type="evidence" value="ECO:0007669"/>
    <property type="project" value="UniProtKB-SubCell"/>
</dbReference>
<gene>
    <name evidence="6" type="ORF">EUGRSUZ_A01020</name>
</gene>
<dbReference type="Pfam" id="PF07983">
    <property type="entry name" value="X8"/>
    <property type="match status" value="1"/>
</dbReference>
<evidence type="ECO:0000256" key="3">
    <source>
        <dbReference type="ARBA" id="ARBA00022729"/>
    </source>
</evidence>
<keyword evidence="2" id="KW-0336">GPI-anchor</keyword>
<keyword evidence="2" id="KW-0449">Lipoprotein</keyword>
<dbReference type="AlphaFoldDB" id="A0A059DDV7"/>
<dbReference type="SMART" id="SM00768">
    <property type="entry name" value="X8"/>
    <property type="match status" value="1"/>
</dbReference>
<dbReference type="Gramene" id="KCW88659">
    <property type="protein sequence ID" value="KCW88659"/>
    <property type="gene ID" value="EUGRSUZ_A01020"/>
</dbReference>
<sequence length="151" mass="16487">MAATRKSITLLPIALAILLSVTARIDSRTFDNEGKPQDANETGAAWCIAKPSTDNDRLHHNIDYSCRLSGVNCELIQVGGSCFQPDNAVSHASVAMNLYYKAAGKHHWDCHFNGSAIIVTADPSLNDVGNSRSAVSRIRIYKHSNFEETLD</sequence>
<keyword evidence="2" id="KW-0472">Membrane</keyword>
<feature type="signal peptide" evidence="4">
    <location>
        <begin position="1"/>
        <end position="27"/>
    </location>
</feature>
<dbReference type="PANTHER" id="PTHR31044:SF103">
    <property type="entry name" value="MAJOR POLLEN ALLERGEN OLE E 10-LIKE"/>
    <property type="match status" value="1"/>
</dbReference>
<dbReference type="GO" id="GO:0009506">
    <property type="term" value="C:plasmodesma"/>
    <property type="evidence" value="ECO:0007669"/>
    <property type="project" value="UniProtKB-ARBA"/>
</dbReference>
<protein>
    <recommendedName>
        <fullName evidence="5">X8 domain-containing protein</fullName>
    </recommendedName>
</protein>
<evidence type="ECO:0000256" key="4">
    <source>
        <dbReference type="SAM" id="SignalP"/>
    </source>
</evidence>
<evidence type="ECO:0000256" key="1">
    <source>
        <dbReference type="ARBA" id="ARBA00004609"/>
    </source>
</evidence>
<feature type="chain" id="PRO_5001575268" description="X8 domain-containing protein" evidence="4">
    <location>
        <begin position="28"/>
        <end position="151"/>
    </location>
</feature>
<comment type="subcellular location">
    <subcellularLocation>
        <location evidence="1">Cell membrane</location>
        <topology evidence="1">Lipid-anchor</topology>
        <topology evidence="1">GPI-anchor</topology>
    </subcellularLocation>
</comment>
<dbReference type="EMBL" id="KK198753">
    <property type="protein sequence ID" value="KCW88659.1"/>
    <property type="molecule type" value="Genomic_DNA"/>
</dbReference>
<keyword evidence="2" id="KW-0325">Glycoprotein</keyword>
<dbReference type="GO" id="GO:0098552">
    <property type="term" value="C:side of membrane"/>
    <property type="evidence" value="ECO:0007669"/>
    <property type="project" value="UniProtKB-KW"/>
</dbReference>
<evidence type="ECO:0000313" key="6">
    <source>
        <dbReference type="EMBL" id="KCW88659.1"/>
    </source>
</evidence>
<dbReference type="InterPro" id="IPR012946">
    <property type="entry name" value="X8"/>
</dbReference>
<feature type="domain" description="X8" evidence="5">
    <location>
        <begin position="45"/>
        <end position="126"/>
    </location>
</feature>
<reference evidence="6" key="1">
    <citation type="submission" date="2013-07" db="EMBL/GenBank/DDBJ databases">
        <title>The genome of Eucalyptus grandis.</title>
        <authorList>
            <person name="Schmutz J."/>
            <person name="Hayes R."/>
            <person name="Myburg A."/>
            <person name="Tuskan G."/>
            <person name="Grattapaglia D."/>
            <person name="Rokhsar D.S."/>
        </authorList>
    </citation>
    <scope>NUCLEOTIDE SEQUENCE</scope>
    <source>
        <tissue evidence="6">Leaf extractions</tissue>
    </source>
</reference>